<accession>A0A8F2E4C8</accession>
<reference evidence="1" key="1">
    <citation type="journal article" date="2021" name="Infect. Genet. Evol.">
        <title>Novel prophage-like sequences in Mycoplasma anserisalpingitidis.</title>
        <authorList>
            <person name="Kovacs A.B."/>
            <person name="Wehmann E."/>
            <person name="Svab D."/>
            <person name="Beko K."/>
            <person name="Grozner D."/>
            <person name="Mitter A."/>
            <person name="Bali K."/>
            <person name="Morrow C.J."/>
            <person name="Banyai K."/>
            <person name="Gyuranecz M."/>
        </authorList>
    </citation>
    <scope>NUCLEOTIDE SEQUENCE</scope>
    <source>
        <strain evidence="1">MYCAV333</strain>
    </source>
</reference>
<proteinExistence type="predicted"/>
<dbReference type="EMBL" id="MT872809">
    <property type="protein sequence ID" value="QWT28815.1"/>
    <property type="molecule type" value="Genomic_DNA"/>
</dbReference>
<dbReference type="AlphaFoldDB" id="A0A8F2E4C8"/>
<evidence type="ECO:0000313" key="1">
    <source>
        <dbReference type="EMBL" id="QWT28815.1"/>
    </source>
</evidence>
<organism evidence="1">
    <name type="scientific">Mycoplasma anserisalpingitidis</name>
    <dbReference type="NCBI Taxonomy" id="519450"/>
    <lineage>
        <taxon>Bacteria</taxon>
        <taxon>Bacillati</taxon>
        <taxon>Mycoplasmatota</taxon>
        <taxon>Mollicutes</taxon>
        <taxon>Mycoplasmataceae</taxon>
        <taxon>Mycoplasma</taxon>
    </lineage>
</organism>
<sequence>MKLKDLNWNFKNLEDVQKQVKDRQKYFLKNRSRVLWEIYYGESNEIKVPVIHIKFCDMRKAYCGFNELRKSKEGDFFANEYIKYFNRVEETPSIFTNPQDIIDYVEKHKLPIIFYDNSIDEELSFVETKKYFRECDNSERIEFEALIKNIRSKTRNYKN</sequence>
<protein>
    <submittedName>
        <fullName evidence="1">Uncharacterized protein</fullName>
    </submittedName>
</protein>
<name>A0A8F2E4C8_9MOLU</name>